<evidence type="ECO:0000313" key="3">
    <source>
        <dbReference type="Proteomes" id="UP000016801"/>
    </source>
</evidence>
<dbReference type="HOGENOM" id="CLU_1170545_0_0_1"/>
<dbReference type="OrthoDB" id="10601620at2759"/>
<feature type="region of interest" description="Disordered" evidence="1">
    <location>
        <begin position="89"/>
        <end position="114"/>
    </location>
</feature>
<dbReference type="VEuPathDB" id="FungiDB:CPUR_05169"/>
<comment type="caution">
    <text evidence="2">The sequence shown here is derived from an EMBL/GenBank/DDBJ whole genome shotgun (WGS) entry which is preliminary data.</text>
</comment>
<gene>
    <name evidence="2" type="ORF">CPUR_05169</name>
</gene>
<dbReference type="EMBL" id="CAGA01000029">
    <property type="protein sequence ID" value="CCE31318.1"/>
    <property type="molecule type" value="Genomic_DNA"/>
</dbReference>
<keyword evidence="3" id="KW-1185">Reference proteome</keyword>
<organism evidence="2 3">
    <name type="scientific">Claviceps purpurea (strain 20.1)</name>
    <name type="common">Ergot fungus</name>
    <name type="synonym">Sphacelia segetum</name>
    <dbReference type="NCBI Taxonomy" id="1111077"/>
    <lineage>
        <taxon>Eukaryota</taxon>
        <taxon>Fungi</taxon>
        <taxon>Dikarya</taxon>
        <taxon>Ascomycota</taxon>
        <taxon>Pezizomycotina</taxon>
        <taxon>Sordariomycetes</taxon>
        <taxon>Hypocreomycetidae</taxon>
        <taxon>Hypocreales</taxon>
        <taxon>Clavicipitaceae</taxon>
        <taxon>Claviceps</taxon>
    </lineage>
</organism>
<evidence type="ECO:0000313" key="2">
    <source>
        <dbReference type="EMBL" id="CCE31318.1"/>
    </source>
</evidence>
<evidence type="ECO:0000256" key="1">
    <source>
        <dbReference type="SAM" id="MobiDB-lite"/>
    </source>
</evidence>
<protein>
    <submittedName>
        <fullName evidence="2">Uncharacterized protein</fullName>
    </submittedName>
</protein>
<accession>M1WBW9</accession>
<dbReference type="AlphaFoldDB" id="M1WBW9"/>
<sequence>MDSLSERPAMIIILRPEISRSIDTCLALSLDILSSLYGQQATELAAAFATLETAEAGTNTAADGLTDTQQQITLAVSCMLLDAKPGFKGRIGQARTSPSPPPRKRIESTDIGSTGRCKMQWPKRMWALPGSPRDSGVGTPTSCVRSSNSPFLAVSHPKPSTRAFSHIVVESHRQLLSDLVRLLVLHSLQIEPGKADHSGHHVGADGPDGHHCVHVEEPVSNLSQCHLWLVTRATLAI</sequence>
<name>M1WBW9_CLAP2</name>
<proteinExistence type="predicted"/>
<reference evidence="2 3" key="1">
    <citation type="journal article" date="2013" name="PLoS Genet.">
        <title>Plant-symbiotic fungi as chemical engineers: Multi-genome analysis of the Clavicipitaceae reveals dynamics of alkaloid loci.</title>
        <authorList>
            <person name="Schardl C.L."/>
            <person name="Young C.A."/>
            <person name="Hesse U."/>
            <person name="Amyotte S.G."/>
            <person name="Andreeva K."/>
            <person name="Calie P.J."/>
            <person name="Fleetwood D.J."/>
            <person name="Haws D.C."/>
            <person name="Moore N."/>
            <person name="Oeser B."/>
            <person name="Panaccione D.G."/>
            <person name="Schweri K.K."/>
            <person name="Voisey C.R."/>
            <person name="Farman M.L."/>
            <person name="Jaromczyk J.W."/>
            <person name="Roe B.A."/>
            <person name="O'Sullivan D.M."/>
            <person name="Scott B."/>
            <person name="Tudzynski P."/>
            <person name="An Z."/>
            <person name="Arnaoudova E.G."/>
            <person name="Bullock C.T."/>
            <person name="Charlton N.D."/>
            <person name="Chen L."/>
            <person name="Cox M."/>
            <person name="Dinkins R.D."/>
            <person name="Florea S."/>
            <person name="Glenn A.E."/>
            <person name="Gordon A."/>
            <person name="Gueldener U."/>
            <person name="Harris D.R."/>
            <person name="Hollin W."/>
            <person name="Jaromczyk J."/>
            <person name="Johnson R.D."/>
            <person name="Khan A.K."/>
            <person name="Leistner E."/>
            <person name="Leuchtmann A."/>
            <person name="Li C."/>
            <person name="Liu J."/>
            <person name="Liu J."/>
            <person name="Liu M."/>
            <person name="Mace W."/>
            <person name="Machado C."/>
            <person name="Nagabhyru P."/>
            <person name="Pan J."/>
            <person name="Schmid J."/>
            <person name="Sugawara K."/>
            <person name="Steiner U."/>
            <person name="Takach J.E."/>
            <person name="Tanaka E."/>
            <person name="Webb J.S."/>
            <person name="Wilson E.V."/>
            <person name="Wiseman J.L."/>
            <person name="Yoshida R."/>
            <person name="Zeng Z."/>
        </authorList>
    </citation>
    <scope>NUCLEOTIDE SEQUENCE [LARGE SCALE GENOMIC DNA]</scope>
    <source>
        <strain evidence="2 3">20.1</strain>
    </source>
</reference>
<dbReference type="Proteomes" id="UP000016801">
    <property type="component" value="Unassembled WGS sequence"/>
</dbReference>